<feature type="transmembrane region" description="Helical" evidence="2">
    <location>
        <begin position="27"/>
        <end position="53"/>
    </location>
</feature>
<name>U2RY49_9ACTN</name>
<evidence type="ECO:0000259" key="3">
    <source>
        <dbReference type="PROSITE" id="PS50106"/>
    </source>
</evidence>
<dbReference type="EMBL" id="ACVN02000183">
    <property type="protein sequence ID" value="ERK55537.1"/>
    <property type="molecule type" value="Genomic_DNA"/>
</dbReference>
<accession>U2RY49</accession>
<dbReference type="InterPro" id="IPR020568">
    <property type="entry name" value="Ribosomal_Su5_D2-typ_SF"/>
</dbReference>
<evidence type="ECO:0000256" key="2">
    <source>
        <dbReference type="SAM" id="Phobius"/>
    </source>
</evidence>
<dbReference type="PROSITE" id="PS50106">
    <property type="entry name" value="PDZ"/>
    <property type="match status" value="1"/>
</dbReference>
<dbReference type="AlphaFoldDB" id="U2RY49"/>
<keyword evidence="2" id="KW-1133">Transmembrane helix</keyword>
<evidence type="ECO:0000313" key="5">
    <source>
        <dbReference type="Proteomes" id="UP000017052"/>
    </source>
</evidence>
<gene>
    <name evidence="4" type="ORF">HMPREF0682_1862</name>
</gene>
<keyword evidence="2" id="KW-0812">Transmembrane</keyword>
<reference evidence="4" key="1">
    <citation type="submission" date="2013-08" db="EMBL/GenBank/DDBJ databases">
        <authorList>
            <person name="Durkin A.S."/>
            <person name="Haft D.R."/>
            <person name="McCorrison J."/>
            <person name="Torralba M."/>
            <person name="Gillis M."/>
            <person name="Haft D.H."/>
            <person name="Methe B."/>
            <person name="Sutton G."/>
            <person name="Nelson K.E."/>
        </authorList>
    </citation>
    <scope>NUCLEOTIDE SEQUENCE [LARGE SCALE GENOMIC DNA]</scope>
    <source>
        <strain evidence="4">F0233</strain>
    </source>
</reference>
<dbReference type="Gene3D" id="2.30.42.10">
    <property type="match status" value="1"/>
</dbReference>
<feature type="domain" description="PDZ" evidence="3">
    <location>
        <begin position="136"/>
        <end position="203"/>
    </location>
</feature>
<keyword evidence="2" id="KW-0472">Membrane</keyword>
<evidence type="ECO:0000313" key="4">
    <source>
        <dbReference type="EMBL" id="ERK55537.1"/>
    </source>
</evidence>
<comment type="caution">
    <text evidence="4">The sequence shown here is derived from an EMBL/GenBank/DDBJ whole genome shotgun (WGS) entry which is preliminary data.</text>
</comment>
<feature type="region of interest" description="Disordered" evidence="1">
    <location>
        <begin position="1"/>
        <end position="20"/>
    </location>
</feature>
<dbReference type="Pfam" id="PF13180">
    <property type="entry name" value="PDZ_2"/>
    <property type="match status" value="1"/>
</dbReference>
<dbReference type="Proteomes" id="UP000017052">
    <property type="component" value="Unassembled WGS sequence"/>
</dbReference>
<dbReference type="InterPro" id="IPR014721">
    <property type="entry name" value="Ribsml_uS5_D2-typ_fold_subgr"/>
</dbReference>
<dbReference type="InterPro" id="IPR036034">
    <property type="entry name" value="PDZ_sf"/>
</dbReference>
<dbReference type="Gene3D" id="3.30.230.10">
    <property type="match status" value="1"/>
</dbReference>
<sequence>MGRLRDHEGSCSDDEAHGGAGMTRQTWTAVVSALTLIVLAGVIAFTPIPYVAWDPGVTNDVLGSSDGVDEITISDVATSGTTGRLLLTSVSVTSSDAALTLPAAFLNYLRGSHDVVPRDWAYPVGRSDSDLANDEAQSMNEAEQGATVAALGAAGIPVQENPLVDSVSTGGPAYELLQTGDIIETVNDTPVTTSDEVNGIVRSLAVGATATFGIVRGGSSMVVPVTTQASSTDRTVPRVGITMRPGYRYAPRIEFNVPGRVADESSGLVLSLAIYAKLRSEDLMASRVVAGTGTIEANGTVGAVPAVAEKMRGAEQDGAQIFLVPAANCSDAAGGATDMELVRVAKLSDAVSSLDALAQGHPETVPRC</sequence>
<proteinExistence type="predicted"/>
<dbReference type="SUPFAM" id="SSF50156">
    <property type="entry name" value="PDZ domain-like"/>
    <property type="match status" value="1"/>
</dbReference>
<dbReference type="InterPro" id="IPR001478">
    <property type="entry name" value="PDZ"/>
</dbReference>
<evidence type="ECO:0000256" key="1">
    <source>
        <dbReference type="SAM" id="MobiDB-lite"/>
    </source>
</evidence>
<keyword evidence="5" id="KW-1185">Reference proteome</keyword>
<organism evidence="4 5">
    <name type="scientific">Propionibacterium acidifaciens F0233</name>
    <dbReference type="NCBI Taxonomy" id="553198"/>
    <lineage>
        <taxon>Bacteria</taxon>
        <taxon>Bacillati</taxon>
        <taxon>Actinomycetota</taxon>
        <taxon>Actinomycetes</taxon>
        <taxon>Propionibacteriales</taxon>
        <taxon>Propionibacteriaceae</taxon>
        <taxon>Propionibacterium</taxon>
    </lineage>
</organism>
<feature type="compositionally biased region" description="Basic and acidic residues" evidence="1">
    <location>
        <begin position="1"/>
        <end position="17"/>
    </location>
</feature>
<dbReference type="SUPFAM" id="SSF54211">
    <property type="entry name" value="Ribosomal protein S5 domain 2-like"/>
    <property type="match status" value="1"/>
</dbReference>
<protein>
    <submittedName>
        <fullName evidence="4">PDZ domain protein</fullName>
    </submittedName>
</protein>